<keyword evidence="3" id="KW-1185">Reference proteome</keyword>
<reference evidence="2 3" key="1">
    <citation type="submission" date="2023-08" db="EMBL/GenBank/DDBJ databases">
        <title>The whole genome sequence of Lysobacter yananisis.</title>
        <authorList>
            <person name="Sun H."/>
        </authorList>
    </citation>
    <scope>NUCLEOTIDE SEQUENCE [LARGE SCALE GENOMIC DNA]</scope>
    <source>
        <strain evidence="2 3">SNNU513</strain>
    </source>
</reference>
<name>A0ABY9PD89_9GAMM</name>
<evidence type="ECO:0000313" key="2">
    <source>
        <dbReference type="EMBL" id="WMT04151.1"/>
    </source>
</evidence>
<dbReference type="SUPFAM" id="SSF53041">
    <property type="entry name" value="Resolvase-like"/>
    <property type="match status" value="1"/>
</dbReference>
<gene>
    <name evidence="2" type="ORF">RDV84_04695</name>
</gene>
<organism evidence="2 3">
    <name type="scientific">Lysobacter yananisis</name>
    <dbReference type="NCBI Taxonomy" id="1003114"/>
    <lineage>
        <taxon>Bacteria</taxon>
        <taxon>Pseudomonadati</taxon>
        <taxon>Pseudomonadota</taxon>
        <taxon>Gammaproteobacteria</taxon>
        <taxon>Lysobacterales</taxon>
        <taxon>Lysobacteraceae</taxon>
        <taxon>Lysobacter</taxon>
    </lineage>
</organism>
<dbReference type="Pfam" id="PF00239">
    <property type="entry name" value="Resolvase"/>
    <property type="match status" value="1"/>
</dbReference>
<proteinExistence type="predicted"/>
<dbReference type="Gene3D" id="3.40.50.1390">
    <property type="entry name" value="Resolvase, N-terminal catalytic domain"/>
    <property type="match status" value="1"/>
</dbReference>
<dbReference type="InterPro" id="IPR036162">
    <property type="entry name" value="Resolvase-like_N_sf"/>
</dbReference>
<accession>A0ABY9PD89</accession>
<protein>
    <submittedName>
        <fullName evidence="2">Recombinase family protein</fullName>
    </submittedName>
</protein>
<dbReference type="InterPro" id="IPR006119">
    <property type="entry name" value="Resolv_N"/>
</dbReference>
<dbReference type="RefSeq" id="WP_250447850.1">
    <property type="nucleotide sequence ID" value="NZ_CP133568.1"/>
</dbReference>
<feature type="domain" description="Resolvase/invertase-type recombinase catalytic" evidence="1">
    <location>
        <begin position="21"/>
        <end position="106"/>
    </location>
</feature>
<evidence type="ECO:0000259" key="1">
    <source>
        <dbReference type="Pfam" id="PF00239"/>
    </source>
</evidence>
<dbReference type="EMBL" id="CP133568">
    <property type="protein sequence ID" value="WMT04151.1"/>
    <property type="molecule type" value="Genomic_DNA"/>
</dbReference>
<evidence type="ECO:0000313" key="3">
    <source>
        <dbReference type="Proteomes" id="UP001229313"/>
    </source>
</evidence>
<sequence length="120" mass="13393">MTTPLRIAVYCQTPIASPDHITVQRVTLVETLNRCCDVTPTLSVYVDDGYCAHSQNRPGLQRLLQAAEARQIDCIAVLGRQHLSTRTADYDELLRVLEQKYHVSVMECELAPARIVRGAA</sequence>
<dbReference type="Proteomes" id="UP001229313">
    <property type="component" value="Chromosome"/>
</dbReference>